<dbReference type="HOGENOM" id="CLU_1725304_0_0_1"/>
<dbReference type="Proteomes" id="UP000007015">
    <property type="component" value="Chromosome 12"/>
</dbReference>
<name>B8BP18_ORYSI</name>
<accession>B8BP18</accession>
<organism evidence="1 2">
    <name type="scientific">Oryza sativa subsp. indica</name>
    <name type="common">Rice</name>
    <dbReference type="NCBI Taxonomy" id="39946"/>
    <lineage>
        <taxon>Eukaryota</taxon>
        <taxon>Viridiplantae</taxon>
        <taxon>Streptophyta</taxon>
        <taxon>Embryophyta</taxon>
        <taxon>Tracheophyta</taxon>
        <taxon>Spermatophyta</taxon>
        <taxon>Magnoliopsida</taxon>
        <taxon>Liliopsida</taxon>
        <taxon>Poales</taxon>
        <taxon>Poaceae</taxon>
        <taxon>BOP clade</taxon>
        <taxon>Oryzoideae</taxon>
        <taxon>Oryzeae</taxon>
        <taxon>Oryzinae</taxon>
        <taxon>Oryza</taxon>
        <taxon>Oryza sativa</taxon>
    </lineage>
</organism>
<dbReference type="AlphaFoldDB" id="B8BP18"/>
<evidence type="ECO:0000313" key="2">
    <source>
        <dbReference type="Proteomes" id="UP000007015"/>
    </source>
</evidence>
<keyword evidence="2" id="KW-1185">Reference proteome</keyword>
<dbReference type="EMBL" id="CM000137">
    <property type="protein sequence ID" value="EEC69066.1"/>
    <property type="molecule type" value="Genomic_DNA"/>
</dbReference>
<sequence length="152" mass="16331">MVGEVVVAAEVEVEGVVAAMAVVVDQDMGMVMVKQADKVVEDRGVEEEEAVVAVAAMEVEVDQVMDMVMAKGMVEHKDKVAAVAEEEEEEGVEVEVVKVVDLDMDMGMARVVVVEEEEEEEAEAEAVAQAMLGNTNRVEEVVINKVVGVGRI</sequence>
<reference evidence="1 2" key="1">
    <citation type="journal article" date="2005" name="PLoS Biol.">
        <title>The genomes of Oryza sativa: a history of duplications.</title>
        <authorList>
            <person name="Yu J."/>
            <person name="Wang J."/>
            <person name="Lin W."/>
            <person name="Li S."/>
            <person name="Li H."/>
            <person name="Zhou J."/>
            <person name="Ni P."/>
            <person name="Dong W."/>
            <person name="Hu S."/>
            <person name="Zeng C."/>
            <person name="Zhang J."/>
            <person name="Zhang Y."/>
            <person name="Li R."/>
            <person name="Xu Z."/>
            <person name="Li S."/>
            <person name="Li X."/>
            <person name="Zheng H."/>
            <person name="Cong L."/>
            <person name="Lin L."/>
            <person name="Yin J."/>
            <person name="Geng J."/>
            <person name="Li G."/>
            <person name="Shi J."/>
            <person name="Liu J."/>
            <person name="Lv H."/>
            <person name="Li J."/>
            <person name="Wang J."/>
            <person name="Deng Y."/>
            <person name="Ran L."/>
            <person name="Shi X."/>
            <person name="Wang X."/>
            <person name="Wu Q."/>
            <person name="Li C."/>
            <person name="Ren X."/>
            <person name="Wang J."/>
            <person name="Wang X."/>
            <person name="Li D."/>
            <person name="Liu D."/>
            <person name="Zhang X."/>
            <person name="Ji Z."/>
            <person name="Zhao W."/>
            <person name="Sun Y."/>
            <person name="Zhang Z."/>
            <person name="Bao J."/>
            <person name="Han Y."/>
            <person name="Dong L."/>
            <person name="Ji J."/>
            <person name="Chen P."/>
            <person name="Wu S."/>
            <person name="Liu J."/>
            <person name="Xiao Y."/>
            <person name="Bu D."/>
            <person name="Tan J."/>
            <person name="Yang L."/>
            <person name="Ye C."/>
            <person name="Zhang J."/>
            <person name="Xu J."/>
            <person name="Zhou Y."/>
            <person name="Yu Y."/>
            <person name="Zhang B."/>
            <person name="Zhuang S."/>
            <person name="Wei H."/>
            <person name="Liu B."/>
            <person name="Lei M."/>
            <person name="Yu H."/>
            <person name="Li Y."/>
            <person name="Xu H."/>
            <person name="Wei S."/>
            <person name="He X."/>
            <person name="Fang L."/>
            <person name="Zhang Z."/>
            <person name="Zhang Y."/>
            <person name="Huang X."/>
            <person name="Su Z."/>
            <person name="Tong W."/>
            <person name="Li J."/>
            <person name="Tong Z."/>
            <person name="Li S."/>
            <person name="Ye J."/>
            <person name="Wang L."/>
            <person name="Fang L."/>
            <person name="Lei T."/>
            <person name="Chen C."/>
            <person name="Chen H."/>
            <person name="Xu Z."/>
            <person name="Li H."/>
            <person name="Huang H."/>
            <person name="Zhang F."/>
            <person name="Xu H."/>
            <person name="Li N."/>
            <person name="Zhao C."/>
            <person name="Li S."/>
            <person name="Dong L."/>
            <person name="Huang Y."/>
            <person name="Li L."/>
            <person name="Xi Y."/>
            <person name="Qi Q."/>
            <person name="Li W."/>
            <person name="Zhang B."/>
            <person name="Hu W."/>
            <person name="Zhang Y."/>
            <person name="Tian X."/>
            <person name="Jiao Y."/>
            <person name="Liang X."/>
            <person name="Jin J."/>
            <person name="Gao L."/>
            <person name="Zheng W."/>
            <person name="Hao B."/>
            <person name="Liu S."/>
            <person name="Wang W."/>
            <person name="Yuan L."/>
            <person name="Cao M."/>
            <person name="McDermott J."/>
            <person name="Samudrala R."/>
            <person name="Wang J."/>
            <person name="Wong G.K."/>
            <person name="Yang H."/>
        </authorList>
    </citation>
    <scope>NUCLEOTIDE SEQUENCE [LARGE SCALE GENOMIC DNA]</scope>
    <source>
        <strain evidence="2">cv. 93-11</strain>
    </source>
</reference>
<evidence type="ECO:0000313" key="1">
    <source>
        <dbReference type="EMBL" id="EEC69066.1"/>
    </source>
</evidence>
<gene>
    <name evidence="1" type="ORF">OsI_37927</name>
</gene>
<dbReference type="Gramene" id="BGIOSGA036400-TA">
    <property type="protein sequence ID" value="BGIOSGA036400-PA"/>
    <property type="gene ID" value="BGIOSGA036400"/>
</dbReference>
<proteinExistence type="predicted"/>
<protein>
    <submittedName>
        <fullName evidence="1">Uncharacterized protein</fullName>
    </submittedName>
</protein>